<dbReference type="NCBIfam" id="TIGR03752">
    <property type="entry name" value="conj_TIGR03752"/>
    <property type="match status" value="1"/>
</dbReference>
<keyword evidence="1" id="KW-0175">Coiled coil</keyword>
<accession>A0A0F9REP3</accession>
<dbReference type="AlphaFoldDB" id="A0A0F9REP3"/>
<dbReference type="EMBL" id="LAZR01000976">
    <property type="protein sequence ID" value="KKN53329.1"/>
    <property type="molecule type" value="Genomic_DNA"/>
</dbReference>
<organism evidence="2">
    <name type="scientific">marine sediment metagenome</name>
    <dbReference type="NCBI Taxonomy" id="412755"/>
    <lineage>
        <taxon>unclassified sequences</taxon>
        <taxon>metagenomes</taxon>
        <taxon>ecological metagenomes</taxon>
    </lineage>
</organism>
<reference evidence="2" key="1">
    <citation type="journal article" date="2015" name="Nature">
        <title>Complex archaea that bridge the gap between prokaryotes and eukaryotes.</title>
        <authorList>
            <person name="Spang A."/>
            <person name="Saw J.H."/>
            <person name="Jorgensen S.L."/>
            <person name="Zaremba-Niedzwiedzka K."/>
            <person name="Martijn J."/>
            <person name="Lind A.E."/>
            <person name="van Eijk R."/>
            <person name="Schleper C."/>
            <person name="Guy L."/>
            <person name="Ettema T.J."/>
        </authorList>
    </citation>
    <scope>NUCLEOTIDE SEQUENCE</scope>
</reference>
<name>A0A0F9REP3_9ZZZZ</name>
<protein>
    <recommendedName>
        <fullName evidence="3">TIGR03752 family integrating conjugative element protein</fullName>
    </recommendedName>
</protein>
<evidence type="ECO:0000313" key="2">
    <source>
        <dbReference type="EMBL" id="KKN53329.1"/>
    </source>
</evidence>
<proteinExistence type="predicted"/>
<gene>
    <name evidence="2" type="ORF">LCGC14_0603660</name>
</gene>
<evidence type="ECO:0000256" key="1">
    <source>
        <dbReference type="SAM" id="Coils"/>
    </source>
</evidence>
<evidence type="ECO:0008006" key="3">
    <source>
        <dbReference type="Google" id="ProtNLM"/>
    </source>
</evidence>
<feature type="coiled-coil region" evidence="1">
    <location>
        <begin position="55"/>
        <end position="85"/>
    </location>
</feature>
<dbReference type="InterPro" id="IPR021207">
    <property type="entry name" value="Integr_conj_element_PFL4705"/>
</dbReference>
<comment type="caution">
    <text evidence="2">The sequence shown here is derived from an EMBL/GenBank/DDBJ whole genome shotgun (WGS) entry which is preliminary data.</text>
</comment>
<sequence>MAEKRTNKLIPLIALGLLVILIAVVARTSDKEATKQVQQLGEQYVPDGDTTDDTLRTLTALVQEMREENDRLIAEQKQIKEQLANRPKENKDTKYSIDYLMDRVDELTNRQNENPPELNDFDMGIDIPDIQPQGDVWVEPIDTATTLDENGLTPTSFSPSNTLDKASDILGDTSPINNSIGQSITGSSNQESIIEPVYTVPKNSTLIGSTAMTALIGRVPINGSVEDPYPIKVIVGNENLTANGFELPEVNHMIFSGTATGDWTLSCVRADLTSVTYVFDDGTIQTLSVGDPELQNDNRSGNVNRLAWISDNRGIPCVSGKRISNAATFLAGSIFAKGVEAGAKAVADAETTRIVSSQGDTTSSVTGDALKNSAFESLSGGTSAISEWLQKRQQQSFDVIYVDTGSNVAVHIDAELPINYKPNGRKLRHARYSSKDINNRLD</sequence>